<organism evidence="4 5">
    <name type="scientific">Turicimonas muris</name>
    <dbReference type="NCBI Taxonomy" id="1796652"/>
    <lineage>
        <taxon>Bacteria</taxon>
        <taxon>Pseudomonadati</taxon>
        <taxon>Pseudomonadota</taxon>
        <taxon>Betaproteobacteria</taxon>
        <taxon>Burkholderiales</taxon>
        <taxon>Sutterellaceae</taxon>
        <taxon>Turicimonas</taxon>
    </lineage>
</organism>
<evidence type="ECO:0000313" key="4">
    <source>
        <dbReference type="EMBL" id="OXE44513.1"/>
    </source>
</evidence>
<comment type="cofactor">
    <cofactor evidence="1">
        <name>pyridoxal 5'-phosphate</name>
        <dbReference type="ChEBI" id="CHEBI:597326"/>
    </cofactor>
</comment>
<evidence type="ECO:0000313" key="5">
    <source>
        <dbReference type="Proteomes" id="UP000214610"/>
    </source>
</evidence>
<evidence type="ECO:0000259" key="3">
    <source>
        <dbReference type="Pfam" id="PF00291"/>
    </source>
</evidence>
<dbReference type="NCBIfam" id="NF006058">
    <property type="entry name" value="PRK08206.1"/>
    <property type="match status" value="1"/>
</dbReference>
<gene>
    <name evidence="4" type="ORF">ADH67_11535</name>
</gene>
<dbReference type="CDD" id="cd00640">
    <property type="entry name" value="Trp-synth-beta_II"/>
    <property type="match status" value="1"/>
</dbReference>
<feature type="domain" description="Tryptophan synthase beta chain-like PALP" evidence="3">
    <location>
        <begin position="37"/>
        <end position="356"/>
    </location>
</feature>
<dbReference type="GO" id="GO:0008838">
    <property type="term" value="F:diaminopropionate ammonia-lyase activity"/>
    <property type="evidence" value="ECO:0007669"/>
    <property type="project" value="InterPro"/>
</dbReference>
<dbReference type="PANTHER" id="PTHR42937:SF1">
    <property type="entry name" value="DIAMINOPROPIONATE AMMONIA-LYASE"/>
    <property type="match status" value="1"/>
</dbReference>
<evidence type="ECO:0000256" key="1">
    <source>
        <dbReference type="ARBA" id="ARBA00001933"/>
    </source>
</evidence>
<dbReference type="AlphaFoldDB" id="A0A227KB74"/>
<dbReference type="Pfam" id="PF00291">
    <property type="entry name" value="PALP"/>
    <property type="match status" value="1"/>
</dbReference>
<sequence length="398" mass="43093">MSSTIECLVLPPEGECSENFGKAAALNSLDFHKNVPGYEPTKLSVLKALSKKLGVENFWIKDESSRFGLNAFKVLGGSFCLFKVICELLRLDSNRHFFKDLQAPEVAQSISKMTFITATDGNHGRGIAWSAKKLGAKCVVLMPRGTSSERLENIQKLGADAWITDVNYDATVAMAADMAEKNGWTLVQDTSWDGYEEIPTYIMQDYLTMAKEAQEQLGEEVPTHVFLQAGVGSMAGAVASFLKSAYGDRAPKIVVVEPFSADCIYKTAAADDGELKVVEGDLKTIMAGLACGKPCTLGWKELRACASAYLRIQESVAATGVRVLSSPLKEDPRILAGESGAAPIGAVIALLADPNLSEIKNKLQLNKSSKILCFLTEGVTDRKSFLEIVWEGKYPSAI</sequence>
<protein>
    <submittedName>
        <fullName evidence="4">Diaminopropionate ammonia-lyase</fullName>
    </submittedName>
</protein>
<reference evidence="5" key="1">
    <citation type="submission" date="2017-05" db="EMBL/GenBank/DDBJ databases">
        <title>Improved OligoMM genomes.</title>
        <authorList>
            <person name="Garzetti D."/>
        </authorList>
    </citation>
    <scope>NUCLEOTIDE SEQUENCE [LARGE SCALE GENOMIC DNA]</scope>
    <source>
        <strain evidence="5">YL45</strain>
    </source>
</reference>
<dbReference type="GO" id="GO:0030170">
    <property type="term" value="F:pyridoxal phosphate binding"/>
    <property type="evidence" value="ECO:0007669"/>
    <property type="project" value="InterPro"/>
</dbReference>
<proteinExistence type="predicted"/>
<keyword evidence="4" id="KW-0456">Lyase</keyword>
<comment type="caution">
    <text evidence="4">The sequence shown here is derived from an EMBL/GenBank/DDBJ whole genome shotgun (WGS) entry which is preliminary data.</text>
</comment>
<dbReference type="RefSeq" id="WP_066592448.1">
    <property type="nucleotide sequence ID" value="NZ_CAJTBZ010000047.1"/>
</dbReference>
<keyword evidence="5" id="KW-1185">Reference proteome</keyword>
<dbReference type="PANTHER" id="PTHR42937">
    <property type="match status" value="1"/>
</dbReference>
<dbReference type="InterPro" id="IPR001926">
    <property type="entry name" value="TrpB-like_PALP"/>
</dbReference>
<evidence type="ECO:0000256" key="2">
    <source>
        <dbReference type="ARBA" id="ARBA00022898"/>
    </source>
</evidence>
<dbReference type="InterPro" id="IPR010081">
    <property type="entry name" value="DiNH2opropionate_NH3_lyase"/>
</dbReference>
<dbReference type="InterPro" id="IPR036052">
    <property type="entry name" value="TrpB-like_PALP_sf"/>
</dbReference>
<dbReference type="EMBL" id="NHMP01000010">
    <property type="protein sequence ID" value="OXE44513.1"/>
    <property type="molecule type" value="Genomic_DNA"/>
</dbReference>
<dbReference type="NCBIfam" id="TIGR01747">
    <property type="entry name" value="diampropi_NH3ly"/>
    <property type="match status" value="1"/>
</dbReference>
<dbReference type="Gene3D" id="3.40.50.1100">
    <property type="match status" value="2"/>
</dbReference>
<name>A0A227KB74_9BURK</name>
<dbReference type="Proteomes" id="UP000214610">
    <property type="component" value="Unassembled WGS sequence"/>
</dbReference>
<dbReference type="SUPFAM" id="SSF53686">
    <property type="entry name" value="Tryptophan synthase beta subunit-like PLP-dependent enzymes"/>
    <property type="match status" value="1"/>
</dbReference>
<accession>A0A227KB74</accession>
<keyword evidence="2" id="KW-0663">Pyridoxal phosphate</keyword>
<dbReference type="GeneID" id="78361290"/>